<dbReference type="InterPro" id="IPR007921">
    <property type="entry name" value="CHAP_dom"/>
</dbReference>
<dbReference type="Pfam" id="PF05257">
    <property type="entry name" value="CHAP"/>
    <property type="match status" value="2"/>
</dbReference>
<name>A0A8J3ICW4_9CHLR</name>
<dbReference type="RefSeq" id="WP_220199440.1">
    <property type="nucleotide sequence ID" value="NZ_BNJF01000008.1"/>
</dbReference>
<comment type="caution">
    <text evidence="3">The sequence shown here is derived from an EMBL/GenBank/DDBJ whole genome shotgun (WGS) entry which is preliminary data.</text>
</comment>
<feature type="domain" description="Peptidase C51" evidence="2">
    <location>
        <begin position="313"/>
        <end position="391"/>
    </location>
</feature>
<evidence type="ECO:0000259" key="2">
    <source>
        <dbReference type="Pfam" id="PF05257"/>
    </source>
</evidence>
<dbReference type="Gene3D" id="3.90.1720.10">
    <property type="entry name" value="endopeptidase domain like (from Nostoc punctiforme)"/>
    <property type="match status" value="2"/>
</dbReference>
<keyword evidence="4" id="KW-1185">Reference proteome</keyword>
<gene>
    <name evidence="3" type="ORF">KSX_85850</name>
</gene>
<dbReference type="Proteomes" id="UP000612362">
    <property type="component" value="Unassembled WGS sequence"/>
</dbReference>
<proteinExistence type="predicted"/>
<organism evidence="3 4">
    <name type="scientific">Ktedonospora formicarum</name>
    <dbReference type="NCBI Taxonomy" id="2778364"/>
    <lineage>
        <taxon>Bacteria</taxon>
        <taxon>Bacillati</taxon>
        <taxon>Chloroflexota</taxon>
        <taxon>Ktedonobacteria</taxon>
        <taxon>Ktedonobacterales</taxon>
        <taxon>Ktedonobacteraceae</taxon>
        <taxon>Ktedonospora</taxon>
    </lineage>
</organism>
<feature type="domain" description="Peptidase C51" evidence="2">
    <location>
        <begin position="123"/>
        <end position="222"/>
    </location>
</feature>
<dbReference type="EMBL" id="BNJF01000008">
    <property type="protein sequence ID" value="GHO50422.1"/>
    <property type="molecule type" value="Genomic_DNA"/>
</dbReference>
<feature type="transmembrane region" description="Helical" evidence="1">
    <location>
        <begin position="12"/>
        <end position="34"/>
    </location>
</feature>
<evidence type="ECO:0000313" key="3">
    <source>
        <dbReference type="EMBL" id="GHO50422.1"/>
    </source>
</evidence>
<protein>
    <recommendedName>
        <fullName evidence="2">Peptidase C51 domain-containing protein</fullName>
    </recommendedName>
</protein>
<reference evidence="3" key="1">
    <citation type="submission" date="2020-10" db="EMBL/GenBank/DDBJ databases">
        <title>Taxonomic study of unclassified bacteria belonging to the class Ktedonobacteria.</title>
        <authorList>
            <person name="Yabe S."/>
            <person name="Wang C.M."/>
            <person name="Zheng Y."/>
            <person name="Sakai Y."/>
            <person name="Cavaletti L."/>
            <person name="Monciardini P."/>
            <person name="Donadio S."/>
        </authorList>
    </citation>
    <scope>NUCLEOTIDE SEQUENCE</scope>
    <source>
        <strain evidence="3">SOSP1-1</strain>
    </source>
</reference>
<dbReference type="InterPro" id="IPR038765">
    <property type="entry name" value="Papain-like_cys_pep_sf"/>
</dbReference>
<dbReference type="SUPFAM" id="SSF54001">
    <property type="entry name" value="Cysteine proteinases"/>
    <property type="match status" value="2"/>
</dbReference>
<keyword evidence="1" id="KW-0812">Transmembrane</keyword>
<keyword evidence="1" id="KW-0472">Membrane</keyword>
<keyword evidence="1" id="KW-1133">Transmembrane helix</keyword>
<evidence type="ECO:0000256" key="1">
    <source>
        <dbReference type="SAM" id="Phobius"/>
    </source>
</evidence>
<accession>A0A8J3ICW4</accession>
<sequence>MGSLTGLVSTLGLQMLSLIVGGIFLLGGIGSWWMTTMAPSYYAALNASDVSSEDTLDGDLSQMINSQNAVLVGVAMERSFKENINGNSISPNSFNLYDSNDPVWQVVLKKLKAGNNGSIPDPGNANPMQCAYFIHTVYEVADHPLPASSPTAIGYWNNENVRSAFQSHGWKYIDNGKGVPSPGDLVILDGPTPGAAGHIAMVVGVDAAQGGSDGYVYMVQANAPNNYVKNAATHLTFMRWPLTSDKYMKSGWSHYTVMGFINNQTLSRKWGDPFHASSGSDIRAKIVAAARKEYARGVHETGVNCNPYGPCEEWCALFASWTWRQAGININIAYVPNYQDYGQKHGTLHKGLSNPQPGDAIIFHTPGHSYTHVGIIVEVHPNGEVISIEGNHRDRVDKVGPYRLNGMRPGNEYAEAIVSPPIPSGGPNAIKTHQHSPMCKRVPWRRRRVLQDMGSMLSSLSHMLKVVSIPRIVM</sequence>
<dbReference type="AlphaFoldDB" id="A0A8J3ICW4"/>
<evidence type="ECO:0000313" key="4">
    <source>
        <dbReference type="Proteomes" id="UP000612362"/>
    </source>
</evidence>